<dbReference type="SUPFAM" id="SSF49299">
    <property type="entry name" value="PKD domain"/>
    <property type="match status" value="1"/>
</dbReference>
<dbReference type="SMART" id="SM00089">
    <property type="entry name" value="PKD"/>
    <property type="match status" value="1"/>
</dbReference>
<keyword evidence="2" id="KW-0472">Membrane</keyword>
<evidence type="ECO:0000256" key="1">
    <source>
        <dbReference type="SAM" id="MobiDB-lite"/>
    </source>
</evidence>
<dbReference type="Pfam" id="PF22352">
    <property type="entry name" value="K319L-like_PKD"/>
    <property type="match status" value="1"/>
</dbReference>
<keyword evidence="5" id="KW-1185">Reference proteome</keyword>
<dbReference type="InterPro" id="IPR013373">
    <property type="entry name" value="Flagellin/pilin_N_arc"/>
</dbReference>
<feature type="transmembrane region" description="Helical" evidence="2">
    <location>
        <begin position="12"/>
        <end position="32"/>
    </location>
</feature>
<dbReference type="Proteomes" id="UP001597185">
    <property type="component" value="Unassembled WGS sequence"/>
</dbReference>
<feature type="domain" description="PKD/Chitinase" evidence="3">
    <location>
        <begin position="157"/>
        <end position="249"/>
    </location>
</feature>
<dbReference type="InterPro" id="IPR012859">
    <property type="entry name" value="Pilin_N_archaeal"/>
</dbReference>
<organism evidence="4 5">
    <name type="scientific">Halorubrum laminariae</name>
    <dbReference type="NCBI Taxonomy" id="1433523"/>
    <lineage>
        <taxon>Archaea</taxon>
        <taxon>Methanobacteriati</taxon>
        <taxon>Methanobacteriota</taxon>
        <taxon>Stenosarchaea group</taxon>
        <taxon>Halobacteria</taxon>
        <taxon>Halobacteriales</taxon>
        <taxon>Haloferacaceae</taxon>
        <taxon>Halorubrum</taxon>
    </lineage>
</organism>
<evidence type="ECO:0000256" key="2">
    <source>
        <dbReference type="SAM" id="Phobius"/>
    </source>
</evidence>
<dbReference type="InterPro" id="IPR013783">
    <property type="entry name" value="Ig-like_fold"/>
</dbReference>
<dbReference type="InterPro" id="IPR022409">
    <property type="entry name" value="PKD/Chitinase_dom"/>
</dbReference>
<feature type="region of interest" description="Disordered" evidence="1">
    <location>
        <begin position="199"/>
        <end position="220"/>
    </location>
</feature>
<sequence length="447" mass="46241">MNDRAVTESIGVILLVAIVVVASVTLGTGILVQTSTIQEQSDNTRLNIKTEVTESAVTVRHVGGPSLETDNVLFRLGGDTGRVGPYSLAEIADGGVNGTYTDRQGKTETFDVGDEVTVNHSFSGYIDVFLFDTESGDRLYHTLRSPLSAESGNGPPTAVADSLDRVGEGYSITLDGSGSSDADGSIESYSWTITSGAGSVAEDDTATPNATYNAPTDVSSDQNVTVELTVTDDEGLTDTTTTTVTVVDTDTAQPPEDGNGDGSAFNDPNGNGVYDPGEEVISKEDLEDGYNDPDVDLVIYPEVGEIRSTGDAVDITAKTITAGTDFTSTGDTVQLTATGDIRIDGASLTARGNDGITIRSTDGRIFANETTMNANNGDITLNSNGDISLISADLDGGGYTADLGVSSATLYVDQLSLAGQGNNGGTLVYDPDDITVNGTPSQGFVVP</sequence>
<keyword evidence="2" id="KW-1133">Transmembrane helix</keyword>
<comment type="caution">
    <text evidence="4">The sequence shown here is derived from an EMBL/GenBank/DDBJ whole genome shotgun (WGS) entry which is preliminary data.</text>
</comment>
<protein>
    <submittedName>
        <fullName evidence="4">Type IV pilin</fullName>
    </submittedName>
</protein>
<dbReference type="Pfam" id="PF07790">
    <property type="entry name" value="Pilin_N"/>
    <property type="match status" value="1"/>
</dbReference>
<dbReference type="EMBL" id="JBHUDB010000006">
    <property type="protein sequence ID" value="MFD1570984.1"/>
    <property type="molecule type" value="Genomic_DNA"/>
</dbReference>
<keyword evidence="2" id="KW-0812">Transmembrane</keyword>
<feature type="compositionally biased region" description="Low complexity" evidence="1">
    <location>
        <begin position="206"/>
        <end position="217"/>
    </location>
</feature>
<evidence type="ECO:0000259" key="3">
    <source>
        <dbReference type="SMART" id="SM00089"/>
    </source>
</evidence>
<dbReference type="Gene3D" id="2.60.40.10">
    <property type="entry name" value="Immunoglobulins"/>
    <property type="match status" value="1"/>
</dbReference>
<feature type="region of interest" description="Disordered" evidence="1">
    <location>
        <begin position="248"/>
        <end position="277"/>
    </location>
</feature>
<dbReference type="NCBIfam" id="TIGR02537">
    <property type="entry name" value="arch_flag_Nterm"/>
    <property type="match status" value="1"/>
</dbReference>
<reference evidence="4 5" key="1">
    <citation type="journal article" date="2019" name="Int. J. Syst. Evol. Microbiol.">
        <title>The Global Catalogue of Microorganisms (GCM) 10K type strain sequencing project: providing services to taxonomists for standard genome sequencing and annotation.</title>
        <authorList>
            <consortium name="The Broad Institute Genomics Platform"/>
            <consortium name="The Broad Institute Genome Sequencing Center for Infectious Disease"/>
            <person name="Wu L."/>
            <person name="Ma J."/>
        </authorList>
    </citation>
    <scope>NUCLEOTIDE SEQUENCE [LARGE SCALE GENOMIC DNA]</scope>
    <source>
        <strain evidence="4 5">CGMCC 1.12689</strain>
    </source>
</reference>
<accession>A0ABD6C2X5</accession>
<dbReference type="InterPro" id="IPR035986">
    <property type="entry name" value="PKD_dom_sf"/>
</dbReference>
<proteinExistence type="predicted"/>
<dbReference type="RefSeq" id="WP_256418254.1">
    <property type="nucleotide sequence ID" value="NZ_JANHDL010000005.1"/>
</dbReference>
<dbReference type="AlphaFoldDB" id="A0ABD6C2X5"/>
<gene>
    <name evidence="4" type="ORF">ACFR9T_10360</name>
</gene>
<evidence type="ECO:0000313" key="5">
    <source>
        <dbReference type="Proteomes" id="UP001597185"/>
    </source>
</evidence>
<name>A0ABD6C2X5_9EURY</name>
<evidence type="ECO:0000313" key="4">
    <source>
        <dbReference type="EMBL" id="MFD1570984.1"/>
    </source>
</evidence>